<keyword evidence="2" id="KW-0479">Metal-binding</keyword>
<dbReference type="Pfam" id="PF01546">
    <property type="entry name" value="Peptidase_M20"/>
    <property type="match status" value="1"/>
</dbReference>
<dbReference type="RefSeq" id="WP_176942300.1">
    <property type="nucleotide sequence ID" value="NZ_JABZEC010000002.1"/>
</dbReference>
<proteinExistence type="predicted"/>
<evidence type="ECO:0000313" key="6">
    <source>
        <dbReference type="Proteomes" id="UP000563523"/>
    </source>
</evidence>
<dbReference type="GO" id="GO:0046872">
    <property type="term" value="F:metal ion binding"/>
    <property type="evidence" value="ECO:0007669"/>
    <property type="project" value="UniProtKB-KW"/>
</dbReference>
<dbReference type="Pfam" id="PF07687">
    <property type="entry name" value="M20_dimer"/>
    <property type="match status" value="1"/>
</dbReference>
<evidence type="ECO:0000313" key="5">
    <source>
        <dbReference type="EMBL" id="NVY96143.1"/>
    </source>
</evidence>
<dbReference type="GO" id="GO:0008233">
    <property type="term" value="F:peptidase activity"/>
    <property type="evidence" value="ECO:0007669"/>
    <property type="project" value="UniProtKB-KW"/>
</dbReference>
<reference evidence="5 6" key="1">
    <citation type="submission" date="2020-06" db="EMBL/GenBank/DDBJ databases">
        <authorList>
            <person name="Kang J."/>
        </authorList>
    </citation>
    <scope>NUCLEOTIDE SEQUENCE [LARGE SCALE GENOMIC DNA]</scope>
    <source>
        <strain evidence="5 6">DCY120</strain>
    </source>
</reference>
<organism evidence="5 6">
    <name type="scientific">Bombilactobacillus apium</name>
    <dbReference type="NCBI Taxonomy" id="2675299"/>
    <lineage>
        <taxon>Bacteria</taxon>
        <taxon>Bacillati</taxon>
        <taxon>Bacillota</taxon>
        <taxon>Bacilli</taxon>
        <taxon>Lactobacillales</taxon>
        <taxon>Lactobacillaceae</taxon>
        <taxon>Bombilactobacillus</taxon>
    </lineage>
</organism>
<protein>
    <submittedName>
        <fullName evidence="5">M20/M25/M40 family metallo-hydrolase</fullName>
    </submittedName>
</protein>
<dbReference type="PANTHER" id="PTHR43270">
    <property type="entry name" value="BETA-ALA-HIS DIPEPTIDASE"/>
    <property type="match status" value="1"/>
</dbReference>
<accession>A0A850QZM9</accession>
<evidence type="ECO:0000256" key="3">
    <source>
        <dbReference type="ARBA" id="ARBA00022801"/>
    </source>
</evidence>
<dbReference type="InterPro" id="IPR051458">
    <property type="entry name" value="Cyt/Met_Dipeptidase"/>
</dbReference>
<dbReference type="SUPFAM" id="SSF53187">
    <property type="entry name" value="Zn-dependent exopeptidases"/>
    <property type="match status" value="1"/>
</dbReference>
<keyword evidence="6" id="KW-1185">Reference proteome</keyword>
<keyword evidence="3 5" id="KW-0378">Hydrolase</keyword>
<dbReference type="EMBL" id="JABZEC010000002">
    <property type="protein sequence ID" value="NVY96143.1"/>
    <property type="molecule type" value="Genomic_DNA"/>
</dbReference>
<keyword evidence="1" id="KW-0645">Protease</keyword>
<dbReference type="InterPro" id="IPR002933">
    <property type="entry name" value="Peptidase_M20"/>
</dbReference>
<comment type="caution">
    <text evidence="5">The sequence shown here is derived from an EMBL/GenBank/DDBJ whole genome shotgun (WGS) entry which is preliminary data.</text>
</comment>
<feature type="domain" description="Peptidase M20 dimerisation" evidence="4">
    <location>
        <begin position="187"/>
        <end position="338"/>
    </location>
</feature>
<dbReference type="GO" id="GO:0006508">
    <property type="term" value="P:proteolysis"/>
    <property type="evidence" value="ECO:0007669"/>
    <property type="project" value="UniProtKB-KW"/>
</dbReference>
<sequence length="453" mass="49507">MPNYQIISDNVATLAQLISYPSTSESATGRQQARQFVRDLLEKYCGATVEEVPSAGESALVATISGQTPATILFYGHYDVMTSGAREAWDSDPFTLTAREGRLFGRGAGDNKGQLIATIIGLNHFLVAHPNHRQTFQFLIEGEEEQGSIHLAEIVKKLRSSLLAKVQEVIVVDGSMSDSGDHVLRLANRGLFGFKLHLQTASQDNHSGNAGNVLANPVLLFQEVLNHLYDQKNKRVLIPHFYDGVEAPTKQDDADIAHLPFNRERLNQVFGGEVQAQDQEDYYHRLMFQPTFNVSGIQAGYTGPGVKTIIPASLTANINFRLVGHQQIAPIAAGLATVLQPWLDQGVLNYEINGQVPPATSPASPAERLRFQKAAQTAGISLLVEPCMPGTVPNYVWTDILGVKVFTLPLANFDQHNHSNNENITVTAFEQGIALITALAAQYESEVSPRDSN</sequence>
<dbReference type="AlphaFoldDB" id="A0A850QZM9"/>
<dbReference type="Proteomes" id="UP000563523">
    <property type="component" value="Unassembled WGS sequence"/>
</dbReference>
<dbReference type="Gene3D" id="3.30.70.360">
    <property type="match status" value="1"/>
</dbReference>
<evidence type="ECO:0000259" key="4">
    <source>
        <dbReference type="Pfam" id="PF07687"/>
    </source>
</evidence>
<dbReference type="Gene3D" id="3.40.630.10">
    <property type="entry name" value="Zn peptidases"/>
    <property type="match status" value="1"/>
</dbReference>
<gene>
    <name evidence="5" type="ORF">HU830_02970</name>
</gene>
<dbReference type="PANTHER" id="PTHR43270:SF8">
    <property type="entry name" value="DI- AND TRIPEPTIDASE DUG2-RELATED"/>
    <property type="match status" value="1"/>
</dbReference>
<dbReference type="InterPro" id="IPR011650">
    <property type="entry name" value="Peptidase_M20_dimer"/>
</dbReference>
<evidence type="ECO:0000256" key="1">
    <source>
        <dbReference type="ARBA" id="ARBA00022670"/>
    </source>
</evidence>
<evidence type="ECO:0000256" key="2">
    <source>
        <dbReference type="ARBA" id="ARBA00022723"/>
    </source>
</evidence>
<name>A0A850QZM9_9LACO</name>